<dbReference type="STRING" id="288004.AL038_11355"/>
<protein>
    <submittedName>
        <fullName evidence="4">ABC transporter substrate-binding protein</fullName>
    </submittedName>
</protein>
<reference evidence="5" key="1">
    <citation type="submission" date="2016-12" db="EMBL/GenBank/DDBJ databases">
        <title>Complete Genome Sequence of Beggiatoa leptomitiformis D-401.</title>
        <authorList>
            <person name="Fomenkov A."/>
            <person name="Vincze T."/>
            <person name="Grabovich M."/>
            <person name="Anton B.P."/>
            <person name="Dubinina G."/>
            <person name="Orlova M."/>
            <person name="Belousova E."/>
            <person name="Roberts R.J."/>
        </authorList>
    </citation>
    <scope>NUCLEOTIDE SEQUENCE [LARGE SCALE GENOMIC DNA]</scope>
    <source>
        <strain evidence="5">D-401</strain>
    </source>
</reference>
<evidence type="ECO:0000256" key="1">
    <source>
        <dbReference type="ARBA" id="ARBA00022729"/>
    </source>
</evidence>
<dbReference type="SUPFAM" id="SSF53850">
    <property type="entry name" value="Periplasmic binding protein-like II"/>
    <property type="match status" value="1"/>
</dbReference>
<dbReference type="RefSeq" id="WP_062152929.1">
    <property type="nucleotide sequence ID" value="NZ_CP012373.2"/>
</dbReference>
<feature type="chain" id="PRO_5014867292" evidence="2">
    <location>
        <begin position="21"/>
        <end position="597"/>
    </location>
</feature>
<dbReference type="PANTHER" id="PTHR30290:SF64">
    <property type="entry name" value="ABC TRANSPORTER PERIPLASMIC BINDING PROTEIN"/>
    <property type="match status" value="1"/>
</dbReference>
<keyword evidence="1 2" id="KW-0732">Signal</keyword>
<dbReference type="GO" id="GO:0042884">
    <property type="term" value="P:microcin transport"/>
    <property type="evidence" value="ECO:0007669"/>
    <property type="project" value="TreeGrafter"/>
</dbReference>
<organism evidence="4 5">
    <name type="scientific">Beggiatoa leptomitoformis</name>
    <dbReference type="NCBI Taxonomy" id="288004"/>
    <lineage>
        <taxon>Bacteria</taxon>
        <taxon>Pseudomonadati</taxon>
        <taxon>Pseudomonadota</taxon>
        <taxon>Gammaproteobacteria</taxon>
        <taxon>Thiotrichales</taxon>
        <taxon>Thiotrichaceae</taxon>
        <taxon>Beggiatoa</taxon>
    </lineage>
</organism>
<dbReference type="OrthoDB" id="9801912at2"/>
<dbReference type="EMBL" id="CP018889">
    <property type="protein sequence ID" value="AUI69500.1"/>
    <property type="molecule type" value="Genomic_DNA"/>
</dbReference>
<dbReference type="PANTHER" id="PTHR30290">
    <property type="entry name" value="PERIPLASMIC BINDING COMPONENT OF ABC TRANSPORTER"/>
    <property type="match status" value="1"/>
</dbReference>
<feature type="signal peptide" evidence="2">
    <location>
        <begin position="1"/>
        <end position="20"/>
    </location>
</feature>
<dbReference type="PIRSF" id="PIRSF002741">
    <property type="entry name" value="MppA"/>
    <property type="match status" value="1"/>
</dbReference>
<dbReference type="Gene3D" id="3.40.190.10">
    <property type="entry name" value="Periplasmic binding protein-like II"/>
    <property type="match status" value="1"/>
</dbReference>
<dbReference type="Pfam" id="PF00496">
    <property type="entry name" value="SBP_bac_5"/>
    <property type="match status" value="1"/>
</dbReference>
<dbReference type="InterPro" id="IPR000914">
    <property type="entry name" value="SBP_5_dom"/>
</dbReference>
<sequence length="597" mass="68512">MRISYFFFLLCCFYGQTALSASSAALGYTPKYPADFKNFDYVNPNAPKQGDIIISGFGTFNSLNPFLLKGIEALGTTQLLFDTLMVKSEDEPYSVYSLLAKDMQLSADKLSVTFHLNPDARFSDGSAVTAEDVKFSFETLKSDKAHPRYRIFWSDIVKADVIDKLTVKFSFSKENPELHLIVAYMIPIFSKKAVGDQHFDTLVTSPLLGSGAYTVADFQVGNFIVYKRNPNYWAKELNTRRGMFNMDTITVKYYKDLSIAMEAFKAKEFDFIAVYNSKEWARSYVGKPFDDGDILKEELPHSNNAGMQGFVFNLRKPVFQDQRVRQAINLAFDFEWENTNLFFNQYERCYSYFTNSELAAPQALPTDAELALLQTLQAQYPKDFPNNVLTHVWQNVNTTPPNSLRNNLQQASQLLTEAGWILKEGILQKEGLRLEFEFLVVQDGFDRIFTPFARNLERLGIKPVYRKVDLAVYQQLVETFSYDMIVTIFPQSQSPGNELMNLWHSSSADKNGTNNWIGLKNPVVDALLYKIIYAPDRAELVTATHALDRVLLQGDYVLPNWYTNVHRVAYWNKFGKPEKPPLYYQVSDWMLATWWVK</sequence>
<evidence type="ECO:0000313" key="4">
    <source>
        <dbReference type="EMBL" id="AUI69500.1"/>
    </source>
</evidence>
<dbReference type="GO" id="GO:1904680">
    <property type="term" value="F:peptide transmembrane transporter activity"/>
    <property type="evidence" value="ECO:0007669"/>
    <property type="project" value="TreeGrafter"/>
</dbReference>
<evidence type="ECO:0000256" key="2">
    <source>
        <dbReference type="SAM" id="SignalP"/>
    </source>
</evidence>
<evidence type="ECO:0000313" key="5">
    <source>
        <dbReference type="Proteomes" id="UP000234271"/>
    </source>
</evidence>
<dbReference type="GO" id="GO:0043190">
    <property type="term" value="C:ATP-binding cassette (ABC) transporter complex"/>
    <property type="evidence" value="ECO:0007669"/>
    <property type="project" value="InterPro"/>
</dbReference>
<evidence type="ECO:0000259" key="3">
    <source>
        <dbReference type="Pfam" id="PF00496"/>
    </source>
</evidence>
<dbReference type="Gene3D" id="3.10.105.10">
    <property type="entry name" value="Dipeptide-binding Protein, Domain 3"/>
    <property type="match status" value="1"/>
</dbReference>
<dbReference type="InterPro" id="IPR030678">
    <property type="entry name" value="Peptide/Ni-bd"/>
</dbReference>
<dbReference type="GO" id="GO:0030288">
    <property type="term" value="C:outer membrane-bounded periplasmic space"/>
    <property type="evidence" value="ECO:0007669"/>
    <property type="project" value="TreeGrafter"/>
</dbReference>
<keyword evidence="5" id="KW-1185">Reference proteome</keyword>
<accession>A0A2N9YG72</accession>
<dbReference type="Proteomes" id="UP000234271">
    <property type="component" value="Chromosome"/>
</dbReference>
<gene>
    <name evidence="4" type="ORF">BLE401_12915</name>
</gene>
<feature type="domain" description="Solute-binding protein family 5" evidence="3">
    <location>
        <begin position="95"/>
        <end position="509"/>
    </location>
</feature>
<dbReference type="CDD" id="cd08497">
    <property type="entry name" value="MbnE-like"/>
    <property type="match status" value="1"/>
</dbReference>
<dbReference type="InterPro" id="IPR039424">
    <property type="entry name" value="SBP_5"/>
</dbReference>
<dbReference type="AlphaFoldDB" id="A0A2N9YG72"/>
<dbReference type="GO" id="GO:0015833">
    <property type="term" value="P:peptide transport"/>
    <property type="evidence" value="ECO:0007669"/>
    <property type="project" value="TreeGrafter"/>
</dbReference>
<name>A0A2N9YG72_9GAMM</name>
<dbReference type="KEGG" id="blep:AL038_11355"/>
<proteinExistence type="predicted"/>